<dbReference type="AlphaFoldDB" id="A0A5R8NB26"/>
<dbReference type="Proteomes" id="UP000306378">
    <property type="component" value="Unassembled WGS sequence"/>
</dbReference>
<accession>A0A5R8NB26</accession>
<evidence type="ECO:0000313" key="1">
    <source>
        <dbReference type="EMBL" id="TLF72919.1"/>
    </source>
</evidence>
<gene>
    <name evidence="1" type="ORF">FEK34_28260</name>
</gene>
<reference evidence="1 2" key="1">
    <citation type="submission" date="2019-05" db="EMBL/GenBank/DDBJ databases">
        <title>Genomes sequences of two Nocardia cyriacigeorgica environmental isolates, type strains Nocardia asteroides ATCC 19247 and Nocardia cyriacigeorgica DSM 44484.</title>
        <authorList>
            <person name="Vautrin F."/>
            <person name="Bergeron E."/>
            <person name="Dubost A."/>
            <person name="Abrouk D."/>
            <person name="Rodriguez Nava V."/>
            <person name="Pujic P."/>
        </authorList>
    </citation>
    <scope>NUCLEOTIDE SEQUENCE [LARGE SCALE GENOMIC DNA]</scope>
    <source>
        <strain evidence="1 2">EML 446</strain>
    </source>
</reference>
<proteinExistence type="predicted"/>
<organism evidence="1 2">
    <name type="scientific">Nocardia cyriacigeorgica</name>
    <dbReference type="NCBI Taxonomy" id="135487"/>
    <lineage>
        <taxon>Bacteria</taxon>
        <taxon>Bacillati</taxon>
        <taxon>Actinomycetota</taxon>
        <taxon>Actinomycetes</taxon>
        <taxon>Mycobacteriales</taxon>
        <taxon>Nocardiaceae</taxon>
        <taxon>Nocardia</taxon>
    </lineage>
</organism>
<dbReference type="RefSeq" id="WP_138452822.1">
    <property type="nucleotide sequence ID" value="NZ_VBUT01000014.1"/>
</dbReference>
<dbReference type="EMBL" id="VBUT01000014">
    <property type="protein sequence ID" value="TLF72919.1"/>
    <property type="molecule type" value="Genomic_DNA"/>
</dbReference>
<sequence>MTAPDPLFTISDVEAISGETYAEPQITQVNRFIAQASAKLRTKVAHLDERIAAGILDPDLVKGIGVEVVLRALATLARVFGVRRTEYPEWSTEYETGGQNRLVYVTDDDVADLIDTETSGDAFTIRTGLR</sequence>
<protein>
    <submittedName>
        <fullName evidence="1">Uncharacterized protein</fullName>
    </submittedName>
</protein>
<comment type="caution">
    <text evidence="1">The sequence shown here is derived from an EMBL/GenBank/DDBJ whole genome shotgun (WGS) entry which is preliminary data.</text>
</comment>
<evidence type="ECO:0000313" key="2">
    <source>
        <dbReference type="Proteomes" id="UP000306378"/>
    </source>
</evidence>
<name>A0A5R8NB26_9NOCA</name>